<dbReference type="EMBL" id="JAZGQL010000016">
    <property type="protein sequence ID" value="MEE6309383.1"/>
    <property type="molecule type" value="Genomic_DNA"/>
</dbReference>
<organism evidence="1 2">
    <name type="scientific">Plantactinospora veratri</name>
    <dbReference type="NCBI Taxonomy" id="1436122"/>
    <lineage>
        <taxon>Bacteria</taxon>
        <taxon>Bacillati</taxon>
        <taxon>Actinomycetota</taxon>
        <taxon>Actinomycetes</taxon>
        <taxon>Micromonosporales</taxon>
        <taxon>Micromonosporaceae</taxon>
        <taxon>Plantactinospora</taxon>
    </lineage>
</organism>
<evidence type="ECO:0000313" key="2">
    <source>
        <dbReference type="Proteomes" id="UP001339911"/>
    </source>
</evidence>
<evidence type="ECO:0000313" key="1">
    <source>
        <dbReference type="EMBL" id="MEE6309383.1"/>
    </source>
</evidence>
<reference evidence="1 2" key="1">
    <citation type="submission" date="2024-01" db="EMBL/GenBank/DDBJ databases">
        <title>Genome insights into Plantactinospora veratri sp. nov.</title>
        <authorList>
            <person name="Wang L."/>
        </authorList>
    </citation>
    <scope>NUCLEOTIDE SEQUENCE [LARGE SCALE GENOMIC DNA]</scope>
    <source>
        <strain evidence="1 2">NEAU-FHS4</strain>
    </source>
</reference>
<protein>
    <recommendedName>
        <fullName evidence="3">Secreted protein</fullName>
    </recommendedName>
</protein>
<sequence>MRSPIRATSGLVPAVVAVGLLGLLTGSTPGFDPGTVPEPPADPGTLVLQLREWRSMTPPYERAELPEFTLYGGGRVIVGAGWDGSVYRAREYRLDQDRYRQLYRLAHAAGLARARHLDEPMPATDGSLLVASLRSAGRLHTTTLVSPAEDETGARRRIVEFRRTVRLLVPTEDRIGGAGYRPTRLAVLVTVGWGAPGDDSASPPWPGPELLTGTRTRVGLCTLLGPAAPDAETVALARAAPLTTRWRSGGQLVGVVIRPLLPDEYDCADLDRNTP</sequence>
<accession>A0ABU7SHE4</accession>
<evidence type="ECO:0008006" key="3">
    <source>
        <dbReference type="Google" id="ProtNLM"/>
    </source>
</evidence>
<dbReference type="Proteomes" id="UP001339911">
    <property type="component" value="Unassembled WGS sequence"/>
</dbReference>
<comment type="caution">
    <text evidence="1">The sequence shown here is derived from an EMBL/GenBank/DDBJ whole genome shotgun (WGS) entry which is preliminary data.</text>
</comment>
<proteinExistence type="predicted"/>
<keyword evidence="2" id="KW-1185">Reference proteome</keyword>
<dbReference type="RefSeq" id="WP_331209658.1">
    <property type="nucleotide sequence ID" value="NZ_JAZGQL010000016.1"/>
</dbReference>
<name>A0ABU7SHE4_9ACTN</name>
<gene>
    <name evidence="1" type="ORF">V1634_21345</name>
</gene>